<reference evidence="1" key="1">
    <citation type="thesis" date="2020" institute="ProQuest LLC" country="789 East Eisenhower Parkway, Ann Arbor, MI, USA">
        <title>Comparative Genomics and Chromosome Evolution.</title>
        <authorList>
            <person name="Mudd A.B."/>
        </authorList>
    </citation>
    <scope>NUCLEOTIDE SEQUENCE</scope>
    <source>
        <strain evidence="1">237g6f4</strain>
        <tissue evidence="1">Blood</tissue>
    </source>
</reference>
<keyword evidence="2" id="KW-1185">Reference proteome</keyword>
<dbReference type="AlphaFoldDB" id="A0AAV7BSQ1"/>
<dbReference type="EMBL" id="WNYA01000004">
    <property type="protein sequence ID" value="KAG8575598.1"/>
    <property type="molecule type" value="Genomic_DNA"/>
</dbReference>
<protein>
    <submittedName>
        <fullName evidence="1">Uncharacterized protein</fullName>
    </submittedName>
</protein>
<dbReference type="Proteomes" id="UP000824782">
    <property type="component" value="Unassembled WGS sequence"/>
</dbReference>
<evidence type="ECO:0000313" key="2">
    <source>
        <dbReference type="Proteomes" id="UP000824782"/>
    </source>
</evidence>
<comment type="caution">
    <text evidence="1">The sequence shown here is derived from an EMBL/GenBank/DDBJ whole genome shotgun (WGS) entry which is preliminary data.</text>
</comment>
<organism evidence="1 2">
    <name type="scientific">Engystomops pustulosus</name>
    <name type="common">Tungara frog</name>
    <name type="synonym">Physalaemus pustulosus</name>
    <dbReference type="NCBI Taxonomy" id="76066"/>
    <lineage>
        <taxon>Eukaryota</taxon>
        <taxon>Metazoa</taxon>
        <taxon>Chordata</taxon>
        <taxon>Craniata</taxon>
        <taxon>Vertebrata</taxon>
        <taxon>Euteleostomi</taxon>
        <taxon>Amphibia</taxon>
        <taxon>Batrachia</taxon>
        <taxon>Anura</taxon>
        <taxon>Neobatrachia</taxon>
        <taxon>Hyloidea</taxon>
        <taxon>Leptodactylidae</taxon>
        <taxon>Leiuperinae</taxon>
        <taxon>Engystomops</taxon>
    </lineage>
</organism>
<accession>A0AAV7BSQ1</accession>
<gene>
    <name evidence="1" type="ORF">GDO81_009608</name>
</gene>
<evidence type="ECO:0000313" key="1">
    <source>
        <dbReference type="EMBL" id="KAG8575598.1"/>
    </source>
</evidence>
<name>A0AAV7BSQ1_ENGPU</name>
<proteinExistence type="predicted"/>
<sequence>MAIYAFRMEYPLNTSYCLKIQGLIYEGSRGRISVGLSFVFGDRPLGPRFRRGLCHTRLDFAASSPAFMQQKSGAGDRTIPLIRTARGI</sequence>